<dbReference type="RefSeq" id="XP_002503917.1">
    <property type="nucleotide sequence ID" value="XM_002503871.1"/>
</dbReference>
<feature type="signal peptide" evidence="3">
    <location>
        <begin position="1"/>
        <end position="21"/>
    </location>
</feature>
<protein>
    <recommendedName>
        <fullName evidence="4">Folate receptor-like domain-containing protein</fullName>
    </recommendedName>
</protein>
<feature type="chain" id="PRO_5002909034" description="Folate receptor-like domain-containing protein" evidence="3">
    <location>
        <begin position="22"/>
        <end position="229"/>
    </location>
</feature>
<dbReference type="InterPro" id="IPR053305">
    <property type="entry name" value="Folate-binding_rcpt-like"/>
</dbReference>
<sequence>MRTSVMLRALVLALCLGLTTAKASPGVCVNHQGVPSFALAGKPPAKGKGLTFCEEYREETCCDAKTTDNVRRVAAHMQLGGFKIQCREAWTQLECSICDPRAGITSKTKVCAHQCDAIYRACKDDYFTEDKLQRLTPCRSSDTICTKLSEWADDMGGGQMCEDAGYEVVSAGKSKADGGWCFDGSNVPKAGASQREGQLRWGDCQKRVLPRSRGSLSPGVLRYEGVRRE</sequence>
<evidence type="ECO:0000313" key="5">
    <source>
        <dbReference type="EMBL" id="ACO65175.1"/>
    </source>
</evidence>
<evidence type="ECO:0000259" key="4">
    <source>
        <dbReference type="Pfam" id="PF03024"/>
    </source>
</evidence>
<name>C1EAB4_MICCC</name>
<dbReference type="OMA" id="CKVFHEK"/>
<dbReference type="AlphaFoldDB" id="C1EAB4"/>
<organism evidence="5 6">
    <name type="scientific">Micromonas commoda (strain RCC299 / NOUM17 / CCMP2709)</name>
    <name type="common">Picoplanktonic green alga</name>
    <dbReference type="NCBI Taxonomy" id="296587"/>
    <lineage>
        <taxon>Eukaryota</taxon>
        <taxon>Viridiplantae</taxon>
        <taxon>Chlorophyta</taxon>
        <taxon>Mamiellophyceae</taxon>
        <taxon>Mamiellales</taxon>
        <taxon>Mamiellaceae</taxon>
        <taxon>Micromonas</taxon>
    </lineage>
</organism>
<evidence type="ECO:0000313" key="6">
    <source>
        <dbReference type="Proteomes" id="UP000002009"/>
    </source>
</evidence>
<dbReference type="Proteomes" id="UP000002009">
    <property type="component" value="Chromosome 7"/>
</dbReference>
<keyword evidence="2" id="KW-1015">Disulfide bond</keyword>
<dbReference type="PANTHER" id="PTHR37390:SF1">
    <property type="entry name" value="FOLATE-BINDING PROTEIN 1"/>
    <property type="match status" value="1"/>
</dbReference>
<dbReference type="InParanoid" id="C1EAB4"/>
<dbReference type="KEGG" id="mis:MICPUN_60013"/>
<proteinExistence type="predicted"/>
<dbReference type="STRING" id="296587.C1EAB4"/>
<accession>C1EAB4</accession>
<reference evidence="5 6" key="1">
    <citation type="journal article" date="2009" name="Science">
        <title>Green evolution and dynamic adaptations revealed by genomes of the marine picoeukaryotes Micromonas.</title>
        <authorList>
            <person name="Worden A.Z."/>
            <person name="Lee J.H."/>
            <person name="Mock T."/>
            <person name="Rouze P."/>
            <person name="Simmons M.P."/>
            <person name="Aerts A.L."/>
            <person name="Allen A.E."/>
            <person name="Cuvelier M.L."/>
            <person name="Derelle E."/>
            <person name="Everett M.V."/>
            <person name="Foulon E."/>
            <person name="Grimwood J."/>
            <person name="Gundlach H."/>
            <person name="Henrissat B."/>
            <person name="Napoli C."/>
            <person name="McDonald S.M."/>
            <person name="Parker M.S."/>
            <person name="Rombauts S."/>
            <person name="Salamov A."/>
            <person name="Von Dassow P."/>
            <person name="Badger J.H."/>
            <person name="Coutinho P.M."/>
            <person name="Demir E."/>
            <person name="Dubchak I."/>
            <person name="Gentemann C."/>
            <person name="Eikrem W."/>
            <person name="Gready J.E."/>
            <person name="John U."/>
            <person name="Lanier W."/>
            <person name="Lindquist E.A."/>
            <person name="Lucas S."/>
            <person name="Mayer K.F."/>
            <person name="Moreau H."/>
            <person name="Not F."/>
            <person name="Otillar R."/>
            <person name="Panaud O."/>
            <person name="Pangilinan J."/>
            <person name="Paulsen I."/>
            <person name="Piegu B."/>
            <person name="Poliakov A."/>
            <person name="Robbens S."/>
            <person name="Schmutz J."/>
            <person name="Toulza E."/>
            <person name="Wyss T."/>
            <person name="Zelensky A."/>
            <person name="Zhou K."/>
            <person name="Armbrust E.V."/>
            <person name="Bhattacharya D."/>
            <person name="Goodenough U.W."/>
            <person name="Van de Peer Y."/>
            <person name="Grigoriev I.V."/>
        </authorList>
    </citation>
    <scope>NUCLEOTIDE SEQUENCE [LARGE SCALE GENOMIC DNA]</scope>
    <source>
        <strain evidence="6">RCC299 / NOUM17</strain>
    </source>
</reference>
<dbReference type="EMBL" id="CP001328">
    <property type="protein sequence ID" value="ACO65175.1"/>
    <property type="molecule type" value="Genomic_DNA"/>
</dbReference>
<evidence type="ECO:0000256" key="1">
    <source>
        <dbReference type="ARBA" id="ARBA00022729"/>
    </source>
</evidence>
<dbReference type="eggNOG" id="ENOG502QTR3">
    <property type="taxonomic scope" value="Eukaryota"/>
</dbReference>
<evidence type="ECO:0000256" key="3">
    <source>
        <dbReference type="SAM" id="SignalP"/>
    </source>
</evidence>
<keyword evidence="6" id="KW-1185">Reference proteome</keyword>
<keyword evidence="1 3" id="KW-0732">Signal</keyword>
<dbReference type="OrthoDB" id="498177at2759"/>
<dbReference type="PANTHER" id="PTHR37390">
    <property type="entry name" value="OS02G0592500 PROTEIN"/>
    <property type="match status" value="1"/>
</dbReference>
<feature type="domain" description="Folate receptor-like" evidence="4">
    <location>
        <begin position="42"/>
        <end position="182"/>
    </location>
</feature>
<gene>
    <name evidence="5" type="ORF">MICPUN_60013</name>
</gene>
<dbReference type="InterPro" id="IPR018143">
    <property type="entry name" value="Folate_rcpt-like"/>
</dbReference>
<dbReference type="GeneID" id="8244863"/>
<dbReference type="Pfam" id="PF03024">
    <property type="entry name" value="Folate_rec"/>
    <property type="match status" value="1"/>
</dbReference>
<evidence type="ECO:0000256" key="2">
    <source>
        <dbReference type="ARBA" id="ARBA00023157"/>
    </source>
</evidence>